<protein>
    <submittedName>
        <fullName evidence="2">Uncharacterized protein</fullName>
    </submittedName>
</protein>
<dbReference type="EMBL" id="JAVXUO010002326">
    <property type="protein sequence ID" value="KAK2974246.1"/>
    <property type="molecule type" value="Genomic_DNA"/>
</dbReference>
<evidence type="ECO:0000256" key="1">
    <source>
        <dbReference type="SAM" id="MobiDB-lite"/>
    </source>
</evidence>
<feature type="region of interest" description="Disordered" evidence="1">
    <location>
        <begin position="119"/>
        <end position="169"/>
    </location>
</feature>
<proteinExistence type="predicted"/>
<dbReference type="Proteomes" id="UP001187471">
    <property type="component" value="Unassembled WGS sequence"/>
</dbReference>
<accession>A0AA88R813</accession>
<gene>
    <name evidence="2" type="ORF">RJ640_016732</name>
</gene>
<keyword evidence="3" id="KW-1185">Reference proteome</keyword>
<feature type="compositionally biased region" description="Basic and acidic residues" evidence="1">
    <location>
        <begin position="35"/>
        <end position="49"/>
    </location>
</feature>
<reference evidence="2" key="1">
    <citation type="submission" date="2022-12" db="EMBL/GenBank/DDBJ databases">
        <title>Draft genome assemblies for two species of Escallonia (Escalloniales).</title>
        <authorList>
            <person name="Chanderbali A."/>
            <person name="Dervinis C."/>
            <person name="Anghel I."/>
            <person name="Soltis D."/>
            <person name="Soltis P."/>
            <person name="Zapata F."/>
        </authorList>
    </citation>
    <scope>NUCLEOTIDE SEQUENCE</scope>
    <source>
        <strain evidence="2">UCBG92.1500</strain>
        <tissue evidence="2">Leaf</tissue>
    </source>
</reference>
<feature type="compositionally biased region" description="Basic and acidic residues" evidence="1">
    <location>
        <begin position="1"/>
        <end position="11"/>
    </location>
</feature>
<dbReference type="PANTHER" id="PTHR47681">
    <property type="entry name" value="PHOSPHATIDYLINOSITOL N-ACETYLGLUCOSAMINYLTRANSFERASE SUBUNIT P-RELATED"/>
    <property type="match status" value="1"/>
</dbReference>
<dbReference type="AlphaFoldDB" id="A0AA88R813"/>
<evidence type="ECO:0000313" key="3">
    <source>
        <dbReference type="Proteomes" id="UP001187471"/>
    </source>
</evidence>
<feature type="compositionally biased region" description="Polar residues" evidence="1">
    <location>
        <begin position="122"/>
        <end position="132"/>
    </location>
</feature>
<organism evidence="2 3">
    <name type="scientific">Escallonia rubra</name>
    <dbReference type="NCBI Taxonomy" id="112253"/>
    <lineage>
        <taxon>Eukaryota</taxon>
        <taxon>Viridiplantae</taxon>
        <taxon>Streptophyta</taxon>
        <taxon>Embryophyta</taxon>
        <taxon>Tracheophyta</taxon>
        <taxon>Spermatophyta</taxon>
        <taxon>Magnoliopsida</taxon>
        <taxon>eudicotyledons</taxon>
        <taxon>Gunneridae</taxon>
        <taxon>Pentapetalae</taxon>
        <taxon>asterids</taxon>
        <taxon>campanulids</taxon>
        <taxon>Escalloniales</taxon>
        <taxon>Escalloniaceae</taxon>
        <taxon>Escallonia</taxon>
    </lineage>
</organism>
<name>A0AA88R813_9ASTE</name>
<sequence>MLKDKAAEDPRSVSSPRRVLSFSKNRRATVSFPDSDEKASKFRPSRDHGPNPSEVYGFVGAISTVVVTGSDRKAVGECSFVEDFVVGDGAGEPVMMNKQTDKNIKDNNPPLSSDTCPPLHTNCWTTQTSVTPNPKPEATAQSPRPSHTSHHFTFSREPPALATVNRHQK</sequence>
<comment type="caution">
    <text evidence="2">The sequence shown here is derived from an EMBL/GenBank/DDBJ whole genome shotgun (WGS) entry which is preliminary data.</text>
</comment>
<dbReference type="PANTHER" id="PTHR47681:SF3">
    <property type="entry name" value="PHOSPHATIDYLINOSITOL N-ACETYLGLUCOSAMINYLTRANSFERASE SUBUNIT P-RELATED"/>
    <property type="match status" value="1"/>
</dbReference>
<evidence type="ECO:0000313" key="2">
    <source>
        <dbReference type="EMBL" id="KAK2974246.1"/>
    </source>
</evidence>
<feature type="region of interest" description="Disordered" evidence="1">
    <location>
        <begin position="1"/>
        <end position="55"/>
    </location>
</feature>